<dbReference type="NCBIfam" id="TIGR04521">
    <property type="entry name" value="ECF_ATPase_2"/>
    <property type="match status" value="1"/>
</dbReference>
<keyword evidence="4 8" id="KW-0547">Nucleotide-binding</keyword>
<gene>
    <name evidence="10" type="ORF">SAMN04488053_104236</name>
</gene>
<keyword evidence="11" id="KW-1185">Reference proteome</keyword>
<dbReference type="EC" id="7.-.-.-" evidence="8"/>
<feature type="domain" description="ABC transporter" evidence="9">
    <location>
        <begin position="3"/>
        <end position="247"/>
    </location>
</feature>
<proteinExistence type="inferred from homology"/>
<evidence type="ECO:0000256" key="4">
    <source>
        <dbReference type="ARBA" id="ARBA00022741"/>
    </source>
</evidence>
<dbReference type="InterPro" id="IPR003593">
    <property type="entry name" value="AAA+_ATPase"/>
</dbReference>
<evidence type="ECO:0000256" key="7">
    <source>
        <dbReference type="ARBA" id="ARBA00023136"/>
    </source>
</evidence>
<dbReference type="Proteomes" id="UP000198778">
    <property type="component" value="Unassembled WGS sequence"/>
</dbReference>
<dbReference type="InterPro" id="IPR030946">
    <property type="entry name" value="EcfA2"/>
</dbReference>
<dbReference type="Pfam" id="PF00005">
    <property type="entry name" value="ABC_tran"/>
    <property type="match status" value="1"/>
</dbReference>
<evidence type="ECO:0000313" key="10">
    <source>
        <dbReference type="EMBL" id="SDN91048.1"/>
    </source>
</evidence>
<comment type="similarity">
    <text evidence="8">Belongs to the ABC transporter superfamily. Energy-coupling factor EcfA family.</text>
</comment>
<evidence type="ECO:0000256" key="3">
    <source>
        <dbReference type="ARBA" id="ARBA00022475"/>
    </source>
</evidence>
<organism evidence="10 11">
    <name type="scientific">Alkalicoccus daliensis</name>
    <dbReference type="NCBI Taxonomy" id="745820"/>
    <lineage>
        <taxon>Bacteria</taxon>
        <taxon>Bacillati</taxon>
        <taxon>Bacillota</taxon>
        <taxon>Bacilli</taxon>
        <taxon>Bacillales</taxon>
        <taxon>Bacillaceae</taxon>
        <taxon>Alkalicoccus</taxon>
    </lineage>
</organism>
<dbReference type="PANTHER" id="PTHR43553:SF27">
    <property type="entry name" value="ENERGY-COUPLING FACTOR TRANSPORTER ATP-BINDING PROTEIN ECFA2"/>
    <property type="match status" value="1"/>
</dbReference>
<name>A0A1H0F8Q9_9BACI</name>
<dbReference type="Gene3D" id="3.40.50.300">
    <property type="entry name" value="P-loop containing nucleotide triphosphate hydrolases"/>
    <property type="match status" value="1"/>
</dbReference>
<protein>
    <recommendedName>
        <fullName evidence="8">Energy-coupling factor transporter ATP-binding protein EcfA2</fullName>
        <ecNumber evidence="8">7.-.-.-</ecNumber>
    </recommendedName>
</protein>
<reference evidence="11" key="1">
    <citation type="submission" date="2016-10" db="EMBL/GenBank/DDBJ databases">
        <authorList>
            <person name="Varghese N."/>
            <person name="Submissions S."/>
        </authorList>
    </citation>
    <scope>NUCLEOTIDE SEQUENCE [LARGE SCALE GENOMIC DNA]</scope>
    <source>
        <strain evidence="11">CGMCC 1.10369</strain>
    </source>
</reference>
<sequence>MRVEVENVSFTYMKDTPFETTALRNVSLTLEAGVYHAIVGHTGSGKSTLMQLFNGLEKPTSGKVSVGEWEITPETKQRDLHELRRHAGVVFQFPESQLFEETILKDVMFGPLNHGKTKAEAETVAREALLRTGMPAELHDRSPFELSGGQMRRTAIAGVLAMEPQLLLLDEPTAGLDPEGQQEIMQLFYDWYREKEARTIVLISHDMNQVARFAENVVIMEQGEKQLAEKASALFTDESLLKKYQLAMPEHARLLKRLEDASGKPLDLNAFSDEAALERLLRFLREGDADA</sequence>
<accession>A0A1H0F8Q9</accession>
<dbReference type="RefSeq" id="WP_090842664.1">
    <property type="nucleotide sequence ID" value="NZ_FNIL01000004.1"/>
</dbReference>
<dbReference type="InterPro" id="IPR003439">
    <property type="entry name" value="ABC_transporter-like_ATP-bd"/>
</dbReference>
<dbReference type="FunFam" id="3.40.50.300:FF:000224">
    <property type="entry name" value="Energy-coupling factor transporter ATP-binding protein EcfA"/>
    <property type="match status" value="1"/>
</dbReference>
<dbReference type="CDD" id="cd03225">
    <property type="entry name" value="ABC_cobalt_CbiO_domain1"/>
    <property type="match status" value="1"/>
</dbReference>
<dbReference type="EMBL" id="FNIL01000004">
    <property type="protein sequence ID" value="SDN91048.1"/>
    <property type="molecule type" value="Genomic_DNA"/>
</dbReference>
<evidence type="ECO:0000256" key="6">
    <source>
        <dbReference type="ARBA" id="ARBA00022967"/>
    </source>
</evidence>
<evidence type="ECO:0000259" key="9">
    <source>
        <dbReference type="PROSITE" id="PS50893"/>
    </source>
</evidence>
<evidence type="ECO:0000256" key="8">
    <source>
        <dbReference type="RuleBase" id="RU365104"/>
    </source>
</evidence>
<comment type="subcellular location">
    <subcellularLocation>
        <location evidence="1 8">Cell membrane</location>
        <topology evidence="1 8">Peripheral membrane protein</topology>
    </subcellularLocation>
</comment>
<keyword evidence="5 8" id="KW-0067">ATP-binding</keyword>
<dbReference type="GO" id="GO:0043190">
    <property type="term" value="C:ATP-binding cassette (ABC) transporter complex"/>
    <property type="evidence" value="ECO:0007669"/>
    <property type="project" value="TreeGrafter"/>
</dbReference>
<dbReference type="InterPro" id="IPR050095">
    <property type="entry name" value="ECF_ABC_transporter_ATP-bd"/>
</dbReference>
<comment type="function">
    <text evidence="8">ATP-binding (A) component of a common energy-coupling factor (ECF) ABC-transporter complex.</text>
</comment>
<dbReference type="PANTHER" id="PTHR43553">
    <property type="entry name" value="HEAVY METAL TRANSPORTER"/>
    <property type="match status" value="1"/>
</dbReference>
<dbReference type="GO" id="GO:0005524">
    <property type="term" value="F:ATP binding"/>
    <property type="evidence" value="ECO:0007669"/>
    <property type="project" value="UniProtKB-UniRule"/>
</dbReference>
<dbReference type="AlphaFoldDB" id="A0A1H0F8Q9"/>
<dbReference type="InterPro" id="IPR015856">
    <property type="entry name" value="ABC_transpr_CbiO/EcfA_su"/>
</dbReference>
<dbReference type="SUPFAM" id="SSF52540">
    <property type="entry name" value="P-loop containing nucleoside triphosphate hydrolases"/>
    <property type="match status" value="1"/>
</dbReference>
<keyword evidence="6" id="KW-1278">Translocase</keyword>
<dbReference type="STRING" id="745820.SAMN04488053_104236"/>
<dbReference type="GO" id="GO:0015087">
    <property type="term" value="F:cobalt ion transmembrane transporter activity"/>
    <property type="evidence" value="ECO:0007669"/>
    <property type="project" value="UniProtKB-ARBA"/>
</dbReference>
<dbReference type="GO" id="GO:0042626">
    <property type="term" value="F:ATPase-coupled transmembrane transporter activity"/>
    <property type="evidence" value="ECO:0007669"/>
    <property type="project" value="TreeGrafter"/>
</dbReference>
<evidence type="ECO:0000256" key="1">
    <source>
        <dbReference type="ARBA" id="ARBA00004202"/>
    </source>
</evidence>
<dbReference type="GO" id="GO:0016887">
    <property type="term" value="F:ATP hydrolysis activity"/>
    <property type="evidence" value="ECO:0007669"/>
    <property type="project" value="InterPro"/>
</dbReference>
<dbReference type="SMART" id="SM00382">
    <property type="entry name" value="AAA"/>
    <property type="match status" value="1"/>
</dbReference>
<keyword evidence="3 8" id="KW-1003">Cell membrane</keyword>
<comment type="subunit">
    <text evidence="8">Forms a stable energy-coupling factor (ECF) transporter complex composed of 2 membrane-embedded substrate-binding proteins (S component), 2 ATP-binding proteins (A component) and 2 transmembrane proteins (T component).</text>
</comment>
<keyword evidence="7 8" id="KW-0472">Membrane</keyword>
<evidence type="ECO:0000256" key="5">
    <source>
        <dbReference type="ARBA" id="ARBA00022840"/>
    </source>
</evidence>
<evidence type="ECO:0000313" key="11">
    <source>
        <dbReference type="Proteomes" id="UP000198778"/>
    </source>
</evidence>
<dbReference type="PROSITE" id="PS50893">
    <property type="entry name" value="ABC_TRANSPORTER_2"/>
    <property type="match status" value="1"/>
</dbReference>
<dbReference type="InterPro" id="IPR027417">
    <property type="entry name" value="P-loop_NTPase"/>
</dbReference>
<dbReference type="OrthoDB" id="9784332at2"/>
<keyword evidence="2 8" id="KW-0813">Transport</keyword>
<evidence type="ECO:0000256" key="2">
    <source>
        <dbReference type="ARBA" id="ARBA00022448"/>
    </source>
</evidence>